<evidence type="ECO:0000313" key="3">
    <source>
        <dbReference type="Proteomes" id="UP001642484"/>
    </source>
</evidence>
<dbReference type="EMBL" id="CAXAMN010026428">
    <property type="protein sequence ID" value="CAK9102866.1"/>
    <property type="molecule type" value="Genomic_DNA"/>
</dbReference>
<gene>
    <name evidence="2" type="ORF">CCMP2556_LOCUS48384</name>
</gene>
<dbReference type="InterPro" id="IPR036705">
    <property type="entry name" value="Ribosyl_crysJ1_sf"/>
</dbReference>
<organism evidence="2 3">
    <name type="scientific">Durusdinium trenchii</name>
    <dbReference type="NCBI Taxonomy" id="1381693"/>
    <lineage>
        <taxon>Eukaryota</taxon>
        <taxon>Sar</taxon>
        <taxon>Alveolata</taxon>
        <taxon>Dinophyceae</taxon>
        <taxon>Suessiales</taxon>
        <taxon>Symbiodiniaceae</taxon>
        <taxon>Durusdinium</taxon>
    </lineage>
</organism>
<accession>A0ABP0RUC9</accession>
<comment type="caution">
    <text evidence="2">The sequence shown here is derived from an EMBL/GenBank/DDBJ whole genome shotgun (WGS) entry which is preliminary data.</text>
</comment>
<dbReference type="InterPro" id="IPR005502">
    <property type="entry name" value="Ribosyl_crysJ1"/>
</dbReference>
<keyword evidence="3" id="KW-1185">Reference proteome</keyword>
<protein>
    <submittedName>
        <fullName evidence="2">Uncharacterized protein</fullName>
    </submittedName>
</protein>
<evidence type="ECO:0000256" key="1">
    <source>
        <dbReference type="SAM" id="SignalP"/>
    </source>
</evidence>
<feature type="signal peptide" evidence="1">
    <location>
        <begin position="1"/>
        <end position="17"/>
    </location>
</feature>
<feature type="chain" id="PRO_5045123647" evidence="1">
    <location>
        <begin position="18"/>
        <end position="532"/>
    </location>
</feature>
<name>A0ABP0RUC9_9DINO</name>
<dbReference type="Pfam" id="PF03747">
    <property type="entry name" value="ADP_ribosyl_GH"/>
    <property type="match status" value="1"/>
</dbReference>
<sequence length="532" mass="58372">MPRLMQLMSAFLAAGLPQPEPGESCKDDEFTVRVQHGLAGALLGDSFAWNHEQSDVFLSDLSEQEHSCHGLELLHALRFVSLEGFEFRRFSQSWRSWADFMHEAEPDRSWSPGSVEALSLLEQGAEPEAVAGHYVDLEAAARIPALLLLAEHADDNGLVMASQEMQRVTHENPKVLQFGDFVLRAALALLRSRKPCSSAERQATMISALRSAAQGASCEHFHGLLDEVLTEVQSRASILSVTGELSGSLATLHSDKEVIGRLTASGDAPGDEVQSEKTSFAIPAILWFVLAYDSLTTALNASNLLGGATTGRAIFVALLFACRDGVESLPLQFEHLPLSFKPLWSAPVLRLCSKPGTCHQPGKARRLHGVAVDAVILPEFTCTSGRHCYRIFMRFNGSALLESSSPEAQPLDWDEEEDGPWRPPDLAATCLARYFQFATVSGRHAPFGLWPANAMCQLSEEFPVWHDSFEVSVPEPLSGLIGGAVLRAGRHRVDAKLPSLSMEPKRPEWAKHCTHVGRVKLPPAEWSFDREQ</sequence>
<keyword evidence="1" id="KW-0732">Signal</keyword>
<dbReference type="Proteomes" id="UP001642484">
    <property type="component" value="Unassembled WGS sequence"/>
</dbReference>
<dbReference type="SUPFAM" id="SSF101478">
    <property type="entry name" value="ADP-ribosylglycohydrolase"/>
    <property type="match status" value="1"/>
</dbReference>
<reference evidence="2 3" key="1">
    <citation type="submission" date="2024-02" db="EMBL/GenBank/DDBJ databases">
        <authorList>
            <person name="Chen Y."/>
            <person name="Shah S."/>
            <person name="Dougan E. K."/>
            <person name="Thang M."/>
            <person name="Chan C."/>
        </authorList>
    </citation>
    <scope>NUCLEOTIDE SEQUENCE [LARGE SCALE GENOMIC DNA]</scope>
</reference>
<dbReference type="Gene3D" id="1.10.4080.10">
    <property type="entry name" value="ADP-ribosylation/Crystallin J1"/>
    <property type="match status" value="1"/>
</dbReference>
<evidence type="ECO:0000313" key="2">
    <source>
        <dbReference type="EMBL" id="CAK9102866.1"/>
    </source>
</evidence>
<proteinExistence type="predicted"/>